<dbReference type="AlphaFoldDB" id="A0ABD2XA71"/>
<evidence type="ECO:0000313" key="3">
    <source>
        <dbReference type="Proteomes" id="UP001627154"/>
    </source>
</evidence>
<dbReference type="SUPFAM" id="SSF48403">
    <property type="entry name" value="Ankyrin repeat"/>
    <property type="match status" value="1"/>
</dbReference>
<dbReference type="PROSITE" id="PS50297">
    <property type="entry name" value="ANK_REP_REGION"/>
    <property type="match status" value="1"/>
</dbReference>
<dbReference type="EMBL" id="JBJJXI010000041">
    <property type="protein sequence ID" value="KAL3401959.1"/>
    <property type="molecule type" value="Genomic_DNA"/>
</dbReference>
<dbReference type="Gene3D" id="1.25.40.20">
    <property type="entry name" value="Ankyrin repeat-containing domain"/>
    <property type="match status" value="1"/>
</dbReference>
<dbReference type="Pfam" id="PF12796">
    <property type="entry name" value="Ank_2"/>
    <property type="match status" value="1"/>
</dbReference>
<gene>
    <name evidence="2" type="ORF">TKK_004971</name>
</gene>
<reference evidence="2 3" key="1">
    <citation type="journal article" date="2024" name="bioRxiv">
        <title>A reference genome for Trichogramma kaykai: A tiny desert-dwelling parasitoid wasp with competing sex-ratio distorters.</title>
        <authorList>
            <person name="Culotta J."/>
            <person name="Lindsey A.R."/>
        </authorList>
    </citation>
    <scope>NUCLEOTIDE SEQUENCE [LARGE SCALE GENOMIC DNA]</scope>
    <source>
        <strain evidence="2 3">KSX58</strain>
    </source>
</reference>
<dbReference type="InterPro" id="IPR002110">
    <property type="entry name" value="Ankyrin_rpt"/>
</dbReference>
<organism evidence="2 3">
    <name type="scientific">Trichogramma kaykai</name>
    <dbReference type="NCBI Taxonomy" id="54128"/>
    <lineage>
        <taxon>Eukaryota</taxon>
        <taxon>Metazoa</taxon>
        <taxon>Ecdysozoa</taxon>
        <taxon>Arthropoda</taxon>
        <taxon>Hexapoda</taxon>
        <taxon>Insecta</taxon>
        <taxon>Pterygota</taxon>
        <taxon>Neoptera</taxon>
        <taxon>Endopterygota</taxon>
        <taxon>Hymenoptera</taxon>
        <taxon>Apocrita</taxon>
        <taxon>Proctotrupomorpha</taxon>
        <taxon>Chalcidoidea</taxon>
        <taxon>Trichogrammatidae</taxon>
        <taxon>Trichogramma</taxon>
    </lineage>
</organism>
<keyword evidence="1" id="KW-0040">ANK repeat</keyword>
<feature type="repeat" description="ANK" evidence="1">
    <location>
        <begin position="86"/>
        <end position="114"/>
    </location>
</feature>
<proteinExistence type="predicted"/>
<name>A0ABD2XA71_9HYME</name>
<dbReference type="InterPro" id="IPR036770">
    <property type="entry name" value="Ankyrin_rpt-contain_sf"/>
</dbReference>
<protein>
    <submittedName>
        <fullName evidence="2">Uncharacterized protein</fullName>
    </submittedName>
</protein>
<dbReference type="PROSITE" id="PS50088">
    <property type="entry name" value="ANK_REPEAT"/>
    <property type="match status" value="1"/>
</dbReference>
<evidence type="ECO:0000313" key="2">
    <source>
        <dbReference type="EMBL" id="KAL3401959.1"/>
    </source>
</evidence>
<evidence type="ECO:0000256" key="1">
    <source>
        <dbReference type="PROSITE-ProRule" id="PRU00023"/>
    </source>
</evidence>
<dbReference type="Proteomes" id="UP001627154">
    <property type="component" value="Unassembled WGS sequence"/>
</dbReference>
<comment type="caution">
    <text evidence="2">The sequence shown here is derived from an EMBL/GenBank/DDBJ whole genome shotgun (WGS) entry which is preliminary data.</text>
</comment>
<dbReference type="SMART" id="SM00248">
    <property type="entry name" value="ANK"/>
    <property type="match status" value="3"/>
</dbReference>
<keyword evidence="3" id="KW-1185">Reference proteome</keyword>
<accession>A0ABD2XA71</accession>
<sequence length="315" mass="35960">MFKIVREEARLVNINIRDDTNSHGTDEAAKLLLREDADPNNSANEDGSTPLHVFCKRDDGDEFIRLFFESADEKHQLVGVDAEDELGRTPLQWAVANLLLGAVDLLLEHGADASSFVFPTEDYFDANFDSSDCGYQYRLKRASRVLSVVERLEKGGYEPDRDAVLTIMKFLAKHGLFEMSAKLHGRSRYLVKLLQEDEAFANMARELTIEPSLTFYDLISLPTVRAKRLLTYVDCARLASSNKWFELSMNHILACLGYLCETMLGKFCQRWFLDSFAELTRHRLPIICSDIVVEQLSNEDVFNICLAVSDRNYEY</sequence>